<dbReference type="Proteomes" id="UP000675881">
    <property type="component" value="Chromosome 6"/>
</dbReference>
<dbReference type="GO" id="GO:0005524">
    <property type="term" value="F:ATP binding"/>
    <property type="evidence" value="ECO:0007669"/>
    <property type="project" value="UniProtKB-KW"/>
</dbReference>
<dbReference type="EC" id="3.6.4.-" evidence="5"/>
<dbReference type="SMART" id="SM00487">
    <property type="entry name" value="DEXDc"/>
    <property type="match status" value="1"/>
</dbReference>
<dbReference type="PANTHER" id="PTHR45626">
    <property type="entry name" value="TRANSCRIPTION TERMINATION FACTOR 2-RELATED"/>
    <property type="match status" value="1"/>
</dbReference>
<gene>
    <name evidence="5" type="ORF">LSAA_11234</name>
</gene>
<dbReference type="InterPro" id="IPR014001">
    <property type="entry name" value="Helicase_ATP-bd"/>
</dbReference>
<dbReference type="AlphaFoldDB" id="A0A7R8HBE6"/>
<dbReference type="InterPro" id="IPR050628">
    <property type="entry name" value="SNF2_RAD54_helicase_TF"/>
</dbReference>
<dbReference type="GO" id="GO:0016787">
    <property type="term" value="F:hydrolase activity"/>
    <property type="evidence" value="ECO:0007669"/>
    <property type="project" value="UniProtKB-KW"/>
</dbReference>
<evidence type="ECO:0000256" key="2">
    <source>
        <dbReference type="ARBA" id="ARBA00022801"/>
    </source>
</evidence>
<proteinExistence type="predicted"/>
<sequence length="679" mass="77148">MNLPDNGSKLKAFIQKLENSRVDTERELMNAKQNVSQSQSSTTINDHQKVELLRNKLSILRQQFATTKTDDVELGNIIKQKISDTQKELLRCTEMVSNQQRSVTAMGDQNKNEEKSAWQKIRENGLDLMNNVTHSQWAQGPADNQLYGGRMNQARKLEAISVTREAIKKLHDSLEKMPVDTDIEEDPLLLKKSISLFPHQRHALAWLLWRETQHPPGGILADDMGLGKTLTMISLVLKSNELIKLQKKSEEDEEWLGTKEGLIRSKGTLVVCPASLISQWENEVKKKIKSDSLNILVYHGASRGQSARSLSRYDLETPIQNKELDLYSLIRFLRCSPFDEYRVWKTWVENKTSQGQTRMNTLIKSLLLRRTKDQKSSTTGNAIVDLPKKTIIEHSIKLKENEQKVYDKVFSLSQSAMINYMKKYHEEKGDSIDVNDKYSQGRPSSNNNPVDYTYKPPGSSLVSNPKDVKAHHLLTVKVKSNEGIEDEDGEELDLISRMEEMSIFKKRDISNHEEEEKLLVVSNPVFDKDTPSSKILKLVEALNEIASKENSREKAVIVSQWTSMLNIVESYVNSLGMKSVAINGAGGVGLNLVGGNHLFLLDMHWNPQLEQQACDRIYRVGQTRPVWIHKFLCENTVESKIHLLQQKKLSIADGVLTGAKRSGANKLSFDDLKMLFNVK</sequence>
<dbReference type="InterPro" id="IPR000330">
    <property type="entry name" value="SNF2_N"/>
</dbReference>
<evidence type="ECO:0000256" key="3">
    <source>
        <dbReference type="ARBA" id="ARBA00022840"/>
    </source>
</evidence>
<dbReference type="GO" id="GO:0005634">
    <property type="term" value="C:nucleus"/>
    <property type="evidence" value="ECO:0007669"/>
    <property type="project" value="TreeGrafter"/>
</dbReference>
<dbReference type="PANTHER" id="PTHR45626:SF50">
    <property type="entry name" value="TRANSCRIPTION TERMINATION FACTOR 2"/>
    <property type="match status" value="1"/>
</dbReference>
<evidence type="ECO:0000313" key="5">
    <source>
        <dbReference type="EMBL" id="CAF2972084.1"/>
    </source>
</evidence>
<organism evidence="5 6">
    <name type="scientific">Lepeophtheirus salmonis</name>
    <name type="common">Salmon louse</name>
    <name type="synonym">Caligus salmonis</name>
    <dbReference type="NCBI Taxonomy" id="72036"/>
    <lineage>
        <taxon>Eukaryota</taxon>
        <taxon>Metazoa</taxon>
        <taxon>Ecdysozoa</taxon>
        <taxon>Arthropoda</taxon>
        <taxon>Crustacea</taxon>
        <taxon>Multicrustacea</taxon>
        <taxon>Hexanauplia</taxon>
        <taxon>Copepoda</taxon>
        <taxon>Siphonostomatoida</taxon>
        <taxon>Caligidae</taxon>
        <taxon>Lepeophtheirus</taxon>
    </lineage>
</organism>
<name>A0A7R8HBE6_LEPSM</name>
<feature type="region of interest" description="Disordered" evidence="4">
    <location>
        <begin position="431"/>
        <end position="450"/>
    </location>
</feature>
<dbReference type="Gene3D" id="3.40.50.300">
    <property type="entry name" value="P-loop containing nucleotide triphosphate hydrolases"/>
    <property type="match status" value="2"/>
</dbReference>
<dbReference type="Pfam" id="PF00176">
    <property type="entry name" value="SNF2-rel_dom"/>
    <property type="match status" value="2"/>
</dbReference>
<keyword evidence="2 5" id="KW-0378">Hydrolase</keyword>
<dbReference type="SUPFAM" id="SSF52540">
    <property type="entry name" value="P-loop containing nucleoside triphosphate hydrolases"/>
    <property type="match status" value="2"/>
</dbReference>
<dbReference type="OrthoDB" id="423559at2759"/>
<dbReference type="CDD" id="cd18793">
    <property type="entry name" value="SF2_C_SNF"/>
    <property type="match status" value="1"/>
</dbReference>
<reference evidence="5" key="1">
    <citation type="submission" date="2021-02" db="EMBL/GenBank/DDBJ databases">
        <authorList>
            <person name="Bekaert M."/>
        </authorList>
    </citation>
    <scope>NUCLEOTIDE SEQUENCE</scope>
    <source>
        <strain evidence="5">IoA-00</strain>
    </source>
</reference>
<dbReference type="GO" id="GO:0006281">
    <property type="term" value="P:DNA repair"/>
    <property type="evidence" value="ECO:0007669"/>
    <property type="project" value="TreeGrafter"/>
</dbReference>
<dbReference type="InterPro" id="IPR038718">
    <property type="entry name" value="SNF2-like_sf"/>
</dbReference>
<dbReference type="EMBL" id="HG994585">
    <property type="protein sequence ID" value="CAF2972084.1"/>
    <property type="molecule type" value="Genomic_DNA"/>
</dbReference>
<keyword evidence="6" id="KW-1185">Reference proteome</keyword>
<evidence type="ECO:0000313" key="6">
    <source>
        <dbReference type="Proteomes" id="UP000675881"/>
    </source>
</evidence>
<dbReference type="Gene3D" id="3.40.50.10810">
    <property type="entry name" value="Tandem AAA-ATPase domain"/>
    <property type="match status" value="2"/>
</dbReference>
<evidence type="ECO:0000256" key="4">
    <source>
        <dbReference type="SAM" id="MobiDB-lite"/>
    </source>
</evidence>
<evidence type="ECO:0000256" key="1">
    <source>
        <dbReference type="ARBA" id="ARBA00022741"/>
    </source>
</evidence>
<keyword evidence="1" id="KW-0547">Nucleotide-binding</keyword>
<dbReference type="InterPro" id="IPR049730">
    <property type="entry name" value="SNF2/RAD54-like_C"/>
</dbReference>
<keyword evidence="3" id="KW-0067">ATP-binding</keyword>
<feature type="compositionally biased region" description="Polar residues" evidence="4">
    <location>
        <begin position="437"/>
        <end position="450"/>
    </location>
</feature>
<dbReference type="InterPro" id="IPR027417">
    <property type="entry name" value="P-loop_NTPase"/>
</dbReference>
<protein>
    <submittedName>
        <fullName evidence="5">TTF2</fullName>
        <ecNumber evidence="5">3.6.4.-</ecNumber>
    </submittedName>
</protein>
<accession>A0A7R8HBE6</accession>
<dbReference type="GO" id="GO:0008094">
    <property type="term" value="F:ATP-dependent activity, acting on DNA"/>
    <property type="evidence" value="ECO:0007669"/>
    <property type="project" value="TreeGrafter"/>
</dbReference>